<keyword evidence="2" id="KW-0560">Oxidoreductase</keyword>
<reference evidence="4" key="2">
    <citation type="submission" date="2020-09" db="EMBL/GenBank/DDBJ databases">
        <authorList>
            <person name="Sun Q."/>
            <person name="Ohkuma M."/>
        </authorList>
    </citation>
    <scope>NUCLEOTIDE SEQUENCE</scope>
    <source>
        <strain evidence="4">JCM 3302</strain>
    </source>
</reference>
<dbReference type="PANTHER" id="PTHR48106:SF18">
    <property type="entry name" value="QUINONE OXIDOREDUCTASE PIG3"/>
    <property type="match status" value="1"/>
</dbReference>
<dbReference type="SUPFAM" id="SSF51735">
    <property type="entry name" value="NAD(P)-binding Rossmann-fold domains"/>
    <property type="match status" value="1"/>
</dbReference>
<dbReference type="InterPro" id="IPR013154">
    <property type="entry name" value="ADH-like_N"/>
</dbReference>
<comment type="caution">
    <text evidence="4">The sequence shown here is derived from an EMBL/GenBank/DDBJ whole genome shotgun (WGS) entry which is preliminary data.</text>
</comment>
<reference evidence="4" key="1">
    <citation type="journal article" date="2014" name="Int. J. Syst. Evol. Microbiol.">
        <title>Complete genome sequence of Corynebacterium casei LMG S-19264T (=DSM 44701T), isolated from a smear-ripened cheese.</title>
        <authorList>
            <consortium name="US DOE Joint Genome Institute (JGI-PGF)"/>
            <person name="Walter F."/>
            <person name="Albersmeier A."/>
            <person name="Kalinowski J."/>
            <person name="Ruckert C."/>
        </authorList>
    </citation>
    <scope>NUCLEOTIDE SEQUENCE</scope>
    <source>
        <strain evidence="4">JCM 3302</strain>
    </source>
</reference>
<dbReference type="RefSeq" id="WP_189907353.1">
    <property type="nucleotide sequence ID" value="NZ_BNBC01000054.1"/>
</dbReference>
<dbReference type="Pfam" id="PF08240">
    <property type="entry name" value="ADH_N"/>
    <property type="match status" value="1"/>
</dbReference>
<name>A0A919E3H7_9ACTN</name>
<keyword evidence="5" id="KW-1185">Reference proteome</keyword>
<dbReference type="InterPro" id="IPR020843">
    <property type="entry name" value="ER"/>
</dbReference>
<evidence type="ECO:0000256" key="2">
    <source>
        <dbReference type="ARBA" id="ARBA00023002"/>
    </source>
</evidence>
<dbReference type="InterPro" id="IPR036291">
    <property type="entry name" value="NAD(P)-bd_dom_sf"/>
</dbReference>
<dbReference type="SMART" id="SM00829">
    <property type="entry name" value="PKS_ER"/>
    <property type="match status" value="1"/>
</dbReference>
<accession>A0A919E3H7</accession>
<dbReference type="AlphaFoldDB" id="A0A919E3H7"/>
<dbReference type="EMBL" id="BNBC01000054">
    <property type="protein sequence ID" value="GHF08790.1"/>
    <property type="molecule type" value="Genomic_DNA"/>
</dbReference>
<sequence length="311" mass="31739">MKAVGLTEFGGPEVLRVLDLPVPAAGPGQIRIRVRAAAVNPVDALVRRGIAHVAGIVPPYVPGMDAAGVVEAVGEGTDTALRVGDRVMAVVVVSGAHGAYAEHIVVPAESVVPIPQGLGDAEAATLPMNSLTARMALDLLDLPAGASVAVTGAAGAVGGSAVQLAKADGYRVIADAAPKDEQLVKGLGADVVLPRGAEFPDLVRQEVPGGVDGLIDTAGIAEQALRAVRDGGRAASSSIASANTGERGITTQNTFVPHYVREHAKLVRIQQLADEGRLVPRVAKTLPAEEAVEAHRLLEAGGLRGRIVLTF</sequence>
<dbReference type="Gene3D" id="3.40.50.720">
    <property type="entry name" value="NAD(P)-binding Rossmann-like Domain"/>
    <property type="match status" value="1"/>
</dbReference>
<dbReference type="InterPro" id="IPR011032">
    <property type="entry name" value="GroES-like_sf"/>
</dbReference>
<feature type="domain" description="Enoyl reductase (ER)" evidence="3">
    <location>
        <begin position="10"/>
        <end position="309"/>
    </location>
</feature>
<organism evidence="4 5">
    <name type="scientific">Streptomyces spiralis</name>
    <dbReference type="NCBI Taxonomy" id="66376"/>
    <lineage>
        <taxon>Bacteria</taxon>
        <taxon>Bacillati</taxon>
        <taxon>Actinomycetota</taxon>
        <taxon>Actinomycetes</taxon>
        <taxon>Kitasatosporales</taxon>
        <taxon>Streptomycetaceae</taxon>
        <taxon>Streptomyces</taxon>
    </lineage>
</organism>
<evidence type="ECO:0000259" key="3">
    <source>
        <dbReference type="SMART" id="SM00829"/>
    </source>
</evidence>
<dbReference type="PANTHER" id="PTHR48106">
    <property type="entry name" value="QUINONE OXIDOREDUCTASE PIG3-RELATED"/>
    <property type="match status" value="1"/>
</dbReference>
<dbReference type="Proteomes" id="UP000641386">
    <property type="component" value="Unassembled WGS sequence"/>
</dbReference>
<dbReference type="CDD" id="cd05289">
    <property type="entry name" value="MDR_like_2"/>
    <property type="match status" value="1"/>
</dbReference>
<protein>
    <submittedName>
        <fullName evidence="4">Zinc-binding alcohol dehydrogenase</fullName>
    </submittedName>
</protein>
<evidence type="ECO:0000256" key="1">
    <source>
        <dbReference type="ARBA" id="ARBA00022857"/>
    </source>
</evidence>
<dbReference type="Pfam" id="PF13602">
    <property type="entry name" value="ADH_zinc_N_2"/>
    <property type="match status" value="1"/>
</dbReference>
<dbReference type="SUPFAM" id="SSF50129">
    <property type="entry name" value="GroES-like"/>
    <property type="match status" value="1"/>
</dbReference>
<dbReference type="GO" id="GO:0016651">
    <property type="term" value="F:oxidoreductase activity, acting on NAD(P)H"/>
    <property type="evidence" value="ECO:0007669"/>
    <property type="project" value="TreeGrafter"/>
</dbReference>
<keyword evidence="1" id="KW-0521">NADP</keyword>
<evidence type="ECO:0000313" key="5">
    <source>
        <dbReference type="Proteomes" id="UP000641386"/>
    </source>
</evidence>
<dbReference type="Gene3D" id="3.90.180.10">
    <property type="entry name" value="Medium-chain alcohol dehydrogenases, catalytic domain"/>
    <property type="match status" value="1"/>
</dbReference>
<gene>
    <name evidence="4" type="ORF">GCM10014715_75820</name>
</gene>
<proteinExistence type="predicted"/>
<dbReference type="GO" id="GO:0070402">
    <property type="term" value="F:NADPH binding"/>
    <property type="evidence" value="ECO:0007669"/>
    <property type="project" value="TreeGrafter"/>
</dbReference>
<evidence type="ECO:0000313" key="4">
    <source>
        <dbReference type="EMBL" id="GHF08790.1"/>
    </source>
</evidence>